<dbReference type="RefSeq" id="WP_215434848.1">
    <property type="nucleotide sequence ID" value="NZ_AP025943.1"/>
</dbReference>
<sequence length="92" mass="10550">MIYATKIKLKPGRIYPHSALEISTIYLVGVQNERFYAKEVVYDLVKQGYIIQVNISPHYPKLIAAISSEGEKYVRSEPNDTVQDNLLRLPQI</sequence>
<gene>
    <name evidence="1" type="ORF">Abiwalacus_18870</name>
</gene>
<evidence type="ECO:0000313" key="1">
    <source>
        <dbReference type="EMBL" id="BDL44313.1"/>
    </source>
</evidence>
<dbReference type="Pfam" id="PF13031">
    <property type="entry name" value="DUF3892"/>
    <property type="match status" value="1"/>
</dbReference>
<dbReference type="InterPro" id="IPR024997">
    <property type="entry name" value="DUF3892"/>
</dbReference>
<evidence type="ECO:0008006" key="3">
    <source>
        <dbReference type="Google" id="ProtNLM"/>
    </source>
</evidence>
<protein>
    <recommendedName>
        <fullName evidence="3">DUF3892 domain-containing protein</fullName>
    </recommendedName>
</protein>
<name>A0ABN6QM15_9BACT</name>
<proteinExistence type="predicted"/>
<organism evidence="1 2">
    <name type="scientific">Akkermansia biwaensis</name>
    <dbReference type="NCBI Taxonomy" id="2946555"/>
    <lineage>
        <taxon>Bacteria</taxon>
        <taxon>Pseudomonadati</taxon>
        <taxon>Verrucomicrobiota</taxon>
        <taxon>Verrucomicrobiia</taxon>
        <taxon>Verrucomicrobiales</taxon>
        <taxon>Akkermansiaceae</taxon>
        <taxon>Akkermansia</taxon>
    </lineage>
</organism>
<accession>A0ABN6QM15</accession>
<evidence type="ECO:0000313" key="2">
    <source>
        <dbReference type="Proteomes" id="UP001062263"/>
    </source>
</evidence>
<dbReference type="EMBL" id="AP025943">
    <property type="protein sequence ID" value="BDL44313.1"/>
    <property type="molecule type" value="Genomic_DNA"/>
</dbReference>
<reference evidence="1" key="1">
    <citation type="submission" date="2022-06" db="EMBL/GenBank/DDBJ databases">
        <title>Akkermansia biwalacus sp. nov., an anaerobic mucin-degrading bacterium isolated from human intestine.</title>
        <authorList>
            <person name="Kobayashi Y."/>
            <person name="Inoue S."/>
            <person name="Kawahara T."/>
            <person name="Kohda N."/>
        </authorList>
    </citation>
    <scope>NUCLEOTIDE SEQUENCE</scope>
    <source>
        <strain evidence="1">WON2089</strain>
    </source>
</reference>
<dbReference type="Proteomes" id="UP001062263">
    <property type="component" value="Chromosome"/>
</dbReference>
<keyword evidence="2" id="KW-1185">Reference proteome</keyword>